<dbReference type="CDD" id="cd07185">
    <property type="entry name" value="OmpA_C-like"/>
    <property type="match status" value="1"/>
</dbReference>
<proteinExistence type="predicted"/>
<sequence length="513" mass="53612">MFLNHVLRPTALAVAIAVGLSGCAHVDQYMGQSSGTSACVAGGAVGAVLGVAVVALTKGDANAYKKGALIGAGAGCGVALLYRERVQKLQAVAKEEGLVMQVSELNANVAQPAATPNVQSVGVEAQLQSSEMFAVGSAELTTEGRRKLTRLAAALADKQPAPQQTPQTLKKILVVGHTDATGAAEFNQKLSEQRARAVGQILADAGIARQDIYYQGAGASRPLASNDTEQGRTENRRVEFVEIDNEKLLVERVRSERSNAKYLAHGTAPAAKAKPAVAKSTPAKPVVTASQQPAVQVPQPVAQAPASTTASPAKSAIVPLGGEGGVDFGGNAVTDTRSILAMGITPKSSPFSLIGTANATAPLSSCVADLPRIEGQVKNLADDKPLNEFATNEFFPGLTGKPWATAVNGHSVTVGPIAVLRDDAKVAQAPKMQFITDYATPQKHQSQPYLSVANTYEGENKILYRVFAVDQSKSPVTCMDIVFDKRAGSAIAGEIYYPKQGDAYVAQFTPKRR</sequence>
<dbReference type="EMBL" id="FNRV01000001">
    <property type="protein sequence ID" value="SEC62840.1"/>
    <property type="molecule type" value="Genomic_DNA"/>
</dbReference>
<keyword evidence="1" id="KW-0472">Membrane</keyword>
<name>A0ABY0XZK8_9PSED</name>
<comment type="caution">
    <text evidence="3">The sequence shown here is derived from an EMBL/GenBank/DDBJ whole genome shotgun (WGS) entry which is preliminary data.</text>
</comment>
<evidence type="ECO:0000256" key="1">
    <source>
        <dbReference type="PROSITE-ProRule" id="PRU00473"/>
    </source>
</evidence>
<dbReference type="Gene3D" id="3.30.1330.60">
    <property type="entry name" value="OmpA-like domain"/>
    <property type="match status" value="1"/>
</dbReference>
<dbReference type="InterPro" id="IPR006665">
    <property type="entry name" value="OmpA-like"/>
</dbReference>
<reference evidence="3 4" key="1">
    <citation type="submission" date="2016-10" db="EMBL/GenBank/DDBJ databases">
        <authorList>
            <person name="Varghese N."/>
            <person name="Submissions S."/>
        </authorList>
    </citation>
    <scope>NUCLEOTIDE SEQUENCE [LARGE SCALE GENOMIC DNA]</scope>
    <source>
        <strain evidence="3 4">DSM 18327</strain>
    </source>
</reference>
<keyword evidence="4" id="KW-1185">Reference proteome</keyword>
<evidence type="ECO:0000313" key="3">
    <source>
        <dbReference type="EMBL" id="SEC62840.1"/>
    </source>
</evidence>
<dbReference type="Pfam" id="PF00691">
    <property type="entry name" value="OmpA"/>
    <property type="match status" value="1"/>
</dbReference>
<protein>
    <submittedName>
        <fullName evidence="3">Outer membrane protein OmpA</fullName>
    </submittedName>
</protein>
<dbReference type="Proteomes" id="UP000199665">
    <property type="component" value="Unassembled WGS sequence"/>
</dbReference>
<dbReference type="SUPFAM" id="SSF103088">
    <property type="entry name" value="OmpA-like"/>
    <property type="match status" value="1"/>
</dbReference>
<evidence type="ECO:0000259" key="2">
    <source>
        <dbReference type="PROSITE" id="PS51123"/>
    </source>
</evidence>
<dbReference type="InterPro" id="IPR050330">
    <property type="entry name" value="Bact_OuterMem_StrucFunc"/>
</dbReference>
<dbReference type="PANTHER" id="PTHR30329">
    <property type="entry name" value="STATOR ELEMENT OF FLAGELLAR MOTOR COMPLEX"/>
    <property type="match status" value="1"/>
</dbReference>
<feature type="domain" description="OmpA-like" evidence="2">
    <location>
        <begin position="121"/>
        <end position="246"/>
    </location>
</feature>
<dbReference type="RefSeq" id="WP_167361797.1">
    <property type="nucleotide sequence ID" value="NZ_FNRV01000001.1"/>
</dbReference>
<dbReference type="PROSITE" id="PS51123">
    <property type="entry name" value="OMPA_2"/>
    <property type="match status" value="1"/>
</dbReference>
<dbReference type="InterPro" id="IPR036737">
    <property type="entry name" value="OmpA-like_sf"/>
</dbReference>
<evidence type="ECO:0000313" key="4">
    <source>
        <dbReference type="Proteomes" id="UP000199665"/>
    </source>
</evidence>
<accession>A0ABY0XZK8</accession>
<gene>
    <name evidence="3" type="ORF">SAMN05216205_2821</name>
</gene>
<dbReference type="PANTHER" id="PTHR30329:SF21">
    <property type="entry name" value="LIPOPROTEIN YIAD-RELATED"/>
    <property type="match status" value="1"/>
</dbReference>
<organism evidence="3 4">
    <name type="scientific">Pseudomonas mohnii</name>
    <dbReference type="NCBI Taxonomy" id="395600"/>
    <lineage>
        <taxon>Bacteria</taxon>
        <taxon>Pseudomonadati</taxon>
        <taxon>Pseudomonadota</taxon>
        <taxon>Gammaproteobacteria</taxon>
        <taxon>Pseudomonadales</taxon>
        <taxon>Pseudomonadaceae</taxon>
        <taxon>Pseudomonas</taxon>
    </lineage>
</organism>